<evidence type="ECO:0000313" key="5">
    <source>
        <dbReference type="EMBL" id="ATP57308.1"/>
    </source>
</evidence>
<dbReference type="Proteomes" id="UP000223749">
    <property type="component" value="Chromosome"/>
</dbReference>
<dbReference type="KEGG" id="pgs:CPT03_12905"/>
<dbReference type="PANTHER" id="PTHR35889">
    <property type="entry name" value="CYCLOINULO-OLIGOSACCHARIDE FRUCTANOTRANSFERASE-RELATED"/>
    <property type="match status" value="1"/>
</dbReference>
<dbReference type="InterPro" id="IPR011444">
    <property type="entry name" value="DUF1549"/>
</dbReference>
<proteinExistence type="predicted"/>
<organism evidence="5 6">
    <name type="scientific">Pedobacter ginsengisoli</name>
    <dbReference type="NCBI Taxonomy" id="363852"/>
    <lineage>
        <taxon>Bacteria</taxon>
        <taxon>Pseudomonadati</taxon>
        <taxon>Bacteroidota</taxon>
        <taxon>Sphingobacteriia</taxon>
        <taxon>Sphingobacteriales</taxon>
        <taxon>Sphingobacteriaceae</taxon>
        <taxon>Pedobacter</taxon>
    </lineage>
</organism>
<keyword evidence="6" id="KW-1185">Reference proteome</keyword>
<evidence type="ECO:0000259" key="4">
    <source>
        <dbReference type="Pfam" id="PF07635"/>
    </source>
</evidence>
<feature type="domain" description="DUF1549" evidence="2">
    <location>
        <begin position="152"/>
        <end position="358"/>
    </location>
</feature>
<dbReference type="AlphaFoldDB" id="A0A2D1U6T4"/>
<dbReference type="GO" id="GO:0030246">
    <property type="term" value="F:carbohydrate binding"/>
    <property type="evidence" value="ECO:0007669"/>
    <property type="project" value="InterPro"/>
</dbReference>
<evidence type="ECO:0000259" key="3">
    <source>
        <dbReference type="Pfam" id="PF07587"/>
    </source>
</evidence>
<dbReference type="InterPro" id="IPR011429">
    <property type="entry name" value="Cyt_c_Planctomycete-type"/>
</dbReference>
<dbReference type="SUPFAM" id="SSF49785">
    <property type="entry name" value="Galactose-binding domain-like"/>
    <property type="match status" value="1"/>
</dbReference>
<evidence type="ECO:0000313" key="6">
    <source>
        <dbReference type="Proteomes" id="UP000223749"/>
    </source>
</evidence>
<evidence type="ECO:0008006" key="7">
    <source>
        <dbReference type="Google" id="ProtNLM"/>
    </source>
</evidence>
<dbReference type="InterPro" id="IPR022655">
    <property type="entry name" value="DUF1553"/>
</dbReference>
<sequence length="912" mass="103771">MRLFRNKKLLVLLVLFVVVILCSLLMSYDKKVDFNTEVKPIINKKCISCHGGVKKQGGFSLLFHEEALAATKSGKPAIIPGDPDGSELIKRLLTKDPEERMPYKHEALNEDEIDIFKRWIKQGAKWGDHWAYLPVKEVEVPSVSGDWARNDIDKFILEKLDEQELKPSGEADRATLLRRASLDLIGMAPPQKLAEQYLKAKDGDKAYQILVDSLIASQRFGEKWASMWLDVARYADTKGYEADAGRNIWQYRDWVIRAFNKDMPYNEFVTEQIAGDFFVNPTDDQYIATAFQRNTMTNDEGGTNNEEFRVAAVLDRVNTTWEGLLSTTFACVQCHSHPYDPFKHEEFYEFMAYFNNTRDEDISSEYPLLRQYNDSLQGKLTSLTNWLKVNVSAEKSTEIHKFLKTGQPVINSVIADSMVNAIIGNNNIALFFKNNAVARIPAVNLNKVDQLIYRYASGKPGGSMQLRLDKHNGPVIASWKVPEGPGYRNLAVDFKAQTGVHDVYLTYTNPTATNKDEVIVYFDWFRFSQQFPGKGKPGYEENKASFWALMDANVGSTPIMVENPADRSRKTFVFKRGAWITPGAEVHAGVPKSLAYAMPANAPKNRVGLAMWLTDKRNPLLSRTMANRVWEQLFGTGIVETLEDMGTQGMNPTHKELLDHLSWQLMNDYKWSVKRLIKEMVMSATYRQDSKVTEDTKKKDQFNKYYARGPRMRLSAEQIRDQHLSVSGVLSAKMYGPGVMPWQPNGIWNSPYNGATWNNSQGEDQFRRAIYTYWKRTAPYPSMIAFDGAQRVACTPRRIRTNTPLQALVTLNDSVYIDMAKFFALRMKKEGGKEVKSQIAKGYEWMMYKPISGAKLRILDNLYMTALNDYKVHPDKAKQILGGQQTDKYPETAALVVVANAMLNLDEAVTKN</sequence>
<evidence type="ECO:0000259" key="1">
    <source>
        <dbReference type="Pfam" id="PF03422"/>
    </source>
</evidence>
<name>A0A2D1U6T4_9SPHI</name>
<dbReference type="PANTHER" id="PTHR35889:SF3">
    <property type="entry name" value="F-BOX DOMAIN-CONTAINING PROTEIN"/>
    <property type="match status" value="1"/>
</dbReference>
<dbReference type="Gene3D" id="2.60.120.260">
    <property type="entry name" value="Galactose-binding domain-like"/>
    <property type="match status" value="1"/>
</dbReference>
<dbReference type="InterPro" id="IPR005084">
    <property type="entry name" value="CBM6"/>
</dbReference>
<feature type="domain" description="Cytochrome C Planctomycete-type" evidence="4">
    <location>
        <begin position="46"/>
        <end position="102"/>
    </location>
</feature>
<dbReference type="CDD" id="cd04084">
    <property type="entry name" value="CBM6_xylanase-like"/>
    <property type="match status" value="1"/>
</dbReference>
<feature type="domain" description="DUF1553" evidence="3">
    <location>
        <begin position="605"/>
        <end position="862"/>
    </location>
</feature>
<dbReference type="Pfam" id="PF07583">
    <property type="entry name" value="PSCyt2"/>
    <property type="match status" value="1"/>
</dbReference>
<dbReference type="Pfam" id="PF03422">
    <property type="entry name" value="CBM_6"/>
    <property type="match status" value="1"/>
</dbReference>
<accession>A0A2D1U6T4</accession>
<gene>
    <name evidence="5" type="ORF">CPT03_12905</name>
</gene>
<evidence type="ECO:0000259" key="2">
    <source>
        <dbReference type="Pfam" id="PF07583"/>
    </source>
</evidence>
<dbReference type="OrthoDB" id="1450284at2"/>
<dbReference type="Pfam" id="PF07587">
    <property type="entry name" value="PSD1"/>
    <property type="match status" value="1"/>
</dbReference>
<dbReference type="InterPro" id="IPR008979">
    <property type="entry name" value="Galactose-bd-like_sf"/>
</dbReference>
<reference evidence="5 6" key="1">
    <citation type="submission" date="2017-10" db="EMBL/GenBank/DDBJ databases">
        <title>Whole genome of Pedobacter ginsengisoli T01R-27 isolated from tomato rhizosphere.</title>
        <authorList>
            <person name="Weon H.-Y."/>
            <person name="Lee S.A."/>
            <person name="Sang M.K."/>
            <person name="Song J."/>
        </authorList>
    </citation>
    <scope>NUCLEOTIDE SEQUENCE [LARGE SCALE GENOMIC DNA]</scope>
    <source>
        <strain evidence="5 6">T01R-27</strain>
    </source>
</reference>
<dbReference type="Pfam" id="PF07635">
    <property type="entry name" value="PSCyt1"/>
    <property type="match status" value="1"/>
</dbReference>
<protein>
    <recommendedName>
        <fullName evidence="7">Cytochrome c domain-containing protein</fullName>
    </recommendedName>
</protein>
<dbReference type="EMBL" id="CP024091">
    <property type="protein sequence ID" value="ATP57308.1"/>
    <property type="molecule type" value="Genomic_DNA"/>
</dbReference>
<feature type="domain" description="CBM6" evidence="1">
    <location>
        <begin position="441"/>
        <end position="529"/>
    </location>
</feature>